<proteinExistence type="predicted"/>
<sequence length="130" mass="14966">MPYSVKGIQADPRAYLDKIDEMARSPRFVLRRDLVKRLMEVLRVRDVFEITPQYLSNITASQLLQNGITTVAITELQDWLSEHGLSLKKCAPESDQDVKEVRRALALLEVFHFDTENARRQLSHVLSDEA</sequence>
<reference evidence="1" key="1">
    <citation type="submission" date="2019-12" db="EMBL/GenBank/DDBJ databases">
        <title>Comparative genomics gives insights into the taxonomy of the Azoarcus-Aromatoleum group and reveals separate origins of nif in the plant-associated Azoarcus and non-plant-associated Aromatoleum sub-groups.</title>
        <authorList>
            <person name="Lafos M."/>
            <person name="Maluk M."/>
            <person name="Batista M."/>
            <person name="Junghare M."/>
            <person name="Carmona M."/>
            <person name="Faoro H."/>
            <person name="Cruz L.M."/>
            <person name="Battistoni F."/>
            <person name="De Souza E."/>
            <person name="Pedrosa F."/>
            <person name="Chen W.-M."/>
            <person name="Poole P.S."/>
            <person name="Dixon R.A."/>
            <person name="James E.K."/>
        </authorList>
    </citation>
    <scope>NUCLEOTIDE SEQUENCE</scope>
    <source>
        <strain evidence="1">NSC3</strain>
    </source>
</reference>
<name>A0A972JAT7_9RHOO</name>
<organism evidence="1 2">
    <name type="scientific">Azoarcus taiwanensis</name>
    <dbReference type="NCBI Taxonomy" id="666964"/>
    <lineage>
        <taxon>Bacteria</taxon>
        <taxon>Pseudomonadati</taxon>
        <taxon>Pseudomonadota</taxon>
        <taxon>Betaproteobacteria</taxon>
        <taxon>Rhodocyclales</taxon>
        <taxon>Zoogloeaceae</taxon>
        <taxon>Azoarcus</taxon>
    </lineage>
</organism>
<dbReference type="AlphaFoldDB" id="A0A972JAT7"/>
<dbReference type="EMBL" id="WTVM01000111">
    <property type="protein sequence ID" value="NMG04330.1"/>
    <property type="molecule type" value="Genomic_DNA"/>
</dbReference>
<protein>
    <submittedName>
        <fullName evidence="1">Uncharacterized protein</fullName>
    </submittedName>
</protein>
<evidence type="ECO:0000313" key="2">
    <source>
        <dbReference type="Proteomes" id="UP000599523"/>
    </source>
</evidence>
<evidence type="ECO:0000313" key="1">
    <source>
        <dbReference type="EMBL" id="NMG04330.1"/>
    </source>
</evidence>
<comment type="caution">
    <text evidence="1">The sequence shown here is derived from an EMBL/GenBank/DDBJ whole genome shotgun (WGS) entry which is preliminary data.</text>
</comment>
<dbReference type="Proteomes" id="UP000599523">
    <property type="component" value="Unassembled WGS sequence"/>
</dbReference>
<accession>A0A972JAT7</accession>
<keyword evidence="2" id="KW-1185">Reference proteome</keyword>
<dbReference type="RefSeq" id="WP_168989005.1">
    <property type="nucleotide sequence ID" value="NZ_CAWPHM010000013.1"/>
</dbReference>
<gene>
    <name evidence="1" type="ORF">GPA21_15335</name>
</gene>